<sequence>DLSPLIPDIVDLCDCIRDLEKDQLNIYYKQELENIIQGRLTDVETQVSMLSNICYMVMFVVCFMVMFVVCFLTVLHFWSRNTLSPRTSTMPRMRTSEIGECVTEDIYGDFPNPLSLEPYLKRHKKLVGREWLFDIITKSIQTMNPSTRGLVMKADMGYGKSAFVAH</sequence>
<name>A0ABY7EFH6_MYAAR</name>
<organism evidence="2 3">
    <name type="scientific">Mya arenaria</name>
    <name type="common">Soft-shell clam</name>
    <dbReference type="NCBI Taxonomy" id="6604"/>
    <lineage>
        <taxon>Eukaryota</taxon>
        <taxon>Metazoa</taxon>
        <taxon>Spiralia</taxon>
        <taxon>Lophotrochozoa</taxon>
        <taxon>Mollusca</taxon>
        <taxon>Bivalvia</taxon>
        <taxon>Autobranchia</taxon>
        <taxon>Heteroconchia</taxon>
        <taxon>Euheterodonta</taxon>
        <taxon>Imparidentia</taxon>
        <taxon>Neoheterodontei</taxon>
        <taxon>Myida</taxon>
        <taxon>Myoidea</taxon>
        <taxon>Myidae</taxon>
        <taxon>Mya</taxon>
    </lineage>
</organism>
<keyword evidence="1" id="KW-0472">Membrane</keyword>
<reference evidence="2" key="1">
    <citation type="submission" date="2022-11" db="EMBL/GenBank/DDBJ databases">
        <title>Centuries of genome instability and evolution in soft-shell clam transmissible cancer (bioRxiv).</title>
        <authorList>
            <person name="Hart S.F.M."/>
            <person name="Yonemitsu M.A."/>
            <person name="Giersch R.M."/>
            <person name="Beal B.F."/>
            <person name="Arriagada G."/>
            <person name="Davis B.W."/>
            <person name="Ostrander E.A."/>
            <person name="Goff S.P."/>
            <person name="Metzger M.J."/>
        </authorList>
    </citation>
    <scope>NUCLEOTIDE SEQUENCE</scope>
    <source>
        <strain evidence="2">MELC-2E11</strain>
        <tissue evidence="2">Siphon/mantle</tissue>
    </source>
</reference>
<protein>
    <submittedName>
        <fullName evidence="2">Uncharacterized protein</fullName>
    </submittedName>
</protein>
<keyword evidence="3" id="KW-1185">Reference proteome</keyword>
<feature type="non-terminal residue" evidence="2">
    <location>
        <position position="1"/>
    </location>
</feature>
<evidence type="ECO:0000313" key="3">
    <source>
        <dbReference type="Proteomes" id="UP001164746"/>
    </source>
</evidence>
<accession>A0ABY7EFH6</accession>
<keyword evidence="1" id="KW-1133">Transmembrane helix</keyword>
<dbReference type="EMBL" id="CP111017">
    <property type="protein sequence ID" value="WAR08773.1"/>
    <property type="molecule type" value="Genomic_DNA"/>
</dbReference>
<feature type="non-terminal residue" evidence="2">
    <location>
        <position position="166"/>
    </location>
</feature>
<feature type="transmembrane region" description="Helical" evidence="1">
    <location>
        <begin position="55"/>
        <end position="78"/>
    </location>
</feature>
<dbReference type="Proteomes" id="UP001164746">
    <property type="component" value="Chromosome 6"/>
</dbReference>
<evidence type="ECO:0000256" key="1">
    <source>
        <dbReference type="SAM" id="Phobius"/>
    </source>
</evidence>
<gene>
    <name evidence="2" type="ORF">MAR_018731</name>
</gene>
<evidence type="ECO:0000313" key="2">
    <source>
        <dbReference type="EMBL" id="WAR08773.1"/>
    </source>
</evidence>
<keyword evidence="1" id="KW-0812">Transmembrane</keyword>
<proteinExistence type="predicted"/>